<sequence length="196" mass="22531">MKKACLALIFTVAGNLLYAQNVASINGNPINSKEFLWVYKKNHAGEHQLDYKDLAAYLELYVNFKLKVAEAKALGLDADEAYKQEIAGYEEALKSQNKVPVSSPEYAYIMNEYREGVLMFNVCEQKIWSKAQDDEEQIKTYFATNAKKYEGKQFSEVRGQVIGDYQQQLENDWISSLRSKYKIKVNQSELKKLAKQ</sequence>
<dbReference type="Proteomes" id="UP000284120">
    <property type="component" value="Unassembled WGS sequence"/>
</dbReference>
<feature type="chain" id="PRO_5019418724" description="Peptidylprolyl isomerase" evidence="1">
    <location>
        <begin position="20"/>
        <end position="196"/>
    </location>
</feature>
<evidence type="ECO:0000313" key="2">
    <source>
        <dbReference type="EMBL" id="RWU08412.1"/>
    </source>
</evidence>
<reference evidence="2 3" key="1">
    <citation type="submission" date="2018-06" db="EMBL/GenBank/DDBJ databases">
        <title>Pedobacter endophyticus sp. nov., an endophytic bacterium isolated from a leaf of Triticum aestivum.</title>
        <authorList>
            <person name="Zhang L."/>
        </authorList>
    </citation>
    <scope>NUCLEOTIDE SEQUENCE [LARGE SCALE GENOMIC DNA]</scope>
    <source>
        <strain evidence="2 3">CM134L-2</strain>
    </source>
</reference>
<evidence type="ECO:0000256" key="1">
    <source>
        <dbReference type="SAM" id="SignalP"/>
    </source>
</evidence>
<gene>
    <name evidence="2" type="ORF">DPV69_08525</name>
</gene>
<keyword evidence="1" id="KW-0732">Signal</keyword>
<dbReference type="AlphaFoldDB" id="A0A443YWQ2"/>
<dbReference type="InterPro" id="IPR027304">
    <property type="entry name" value="Trigger_fact/SurA_dom_sf"/>
</dbReference>
<name>A0A443YWQ2_9SPHI</name>
<proteinExistence type="predicted"/>
<dbReference type="OrthoDB" id="14196at2"/>
<dbReference type="EMBL" id="SAYW01000002">
    <property type="protein sequence ID" value="RWU08412.1"/>
    <property type="molecule type" value="Genomic_DNA"/>
</dbReference>
<dbReference type="SUPFAM" id="SSF109998">
    <property type="entry name" value="Triger factor/SurA peptide-binding domain-like"/>
    <property type="match status" value="1"/>
</dbReference>
<keyword evidence="3" id="KW-1185">Reference proteome</keyword>
<comment type="caution">
    <text evidence="2">The sequence shown here is derived from an EMBL/GenBank/DDBJ whole genome shotgun (WGS) entry which is preliminary data.</text>
</comment>
<evidence type="ECO:0000313" key="3">
    <source>
        <dbReference type="Proteomes" id="UP000284120"/>
    </source>
</evidence>
<dbReference type="RefSeq" id="WP_113646935.1">
    <property type="nucleotide sequence ID" value="NZ_QMHN01000002.1"/>
</dbReference>
<organism evidence="2 3">
    <name type="scientific">Pedobacter chitinilyticus</name>
    <dbReference type="NCBI Taxonomy" id="2233776"/>
    <lineage>
        <taxon>Bacteria</taxon>
        <taxon>Pseudomonadati</taxon>
        <taxon>Bacteroidota</taxon>
        <taxon>Sphingobacteriia</taxon>
        <taxon>Sphingobacteriales</taxon>
        <taxon>Sphingobacteriaceae</taxon>
        <taxon>Pedobacter</taxon>
    </lineage>
</organism>
<accession>A0A443YWQ2</accession>
<protein>
    <recommendedName>
        <fullName evidence="4">Peptidylprolyl isomerase</fullName>
    </recommendedName>
</protein>
<evidence type="ECO:0008006" key="4">
    <source>
        <dbReference type="Google" id="ProtNLM"/>
    </source>
</evidence>
<feature type="signal peptide" evidence="1">
    <location>
        <begin position="1"/>
        <end position="19"/>
    </location>
</feature>